<dbReference type="InterPro" id="IPR037038">
    <property type="entry name" value="HepT-like_sf"/>
</dbReference>
<protein>
    <recommendedName>
        <fullName evidence="7">DUF86 domain-containing protein</fullName>
    </recommendedName>
</protein>
<comment type="similarity">
    <text evidence="4">Belongs to the HepT RNase toxin family.</text>
</comment>
<keyword evidence="1" id="KW-1277">Toxin-antitoxin system</keyword>
<dbReference type="AlphaFoldDB" id="A0A1G5QE55"/>
<keyword evidence="2" id="KW-0540">Nuclease</keyword>
<dbReference type="EMBL" id="FMWD01000005">
    <property type="protein sequence ID" value="SCZ60084.1"/>
    <property type="molecule type" value="Genomic_DNA"/>
</dbReference>
<dbReference type="GO" id="GO:0016787">
    <property type="term" value="F:hydrolase activity"/>
    <property type="evidence" value="ECO:0007669"/>
    <property type="project" value="UniProtKB-KW"/>
</dbReference>
<evidence type="ECO:0000313" key="5">
    <source>
        <dbReference type="EMBL" id="SCZ60084.1"/>
    </source>
</evidence>
<evidence type="ECO:0000313" key="6">
    <source>
        <dbReference type="Proteomes" id="UP000199648"/>
    </source>
</evidence>
<reference evidence="5 6" key="1">
    <citation type="submission" date="2016-10" db="EMBL/GenBank/DDBJ databases">
        <authorList>
            <person name="de Groot N.N."/>
        </authorList>
    </citation>
    <scope>NUCLEOTIDE SEQUENCE [LARGE SCALE GENOMIC DNA]</scope>
    <source>
        <strain evidence="5 6">HLD2</strain>
    </source>
</reference>
<dbReference type="Proteomes" id="UP000199648">
    <property type="component" value="Unassembled WGS sequence"/>
</dbReference>
<dbReference type="Pfam" id="PF01934">
    <property type="entry name" value="HepT-like"/>
    <property type="match status" value="1"/>
</dbReference>
<evidence type="ECO:0000256" key="2">
    <source>
        <dbReference type="ARBA" id="ARBA00022722"/>
    </source>
</evidence>
<keyword evidence="3" id="KW-0378">Hydrolase</keyword>
<evidence type="ECO:0000256" key="4">
    <source>
        <dbReference type="ARBA" id="ARBA00024207"/>
    </source>
</evidence>
<dbReference type="GO" id="GO:0004540">
    <property type="term" value="F:RNA nuclease activity"/>
    <property type="evidence" value="ECO:0007669"/>
    <property type="project" value="InterPro"/>
</dbReference>
<organism evidence="5 6">
    <name type="scientific">Thiohalomonas denitrificans</name>
    <dbReference type="NCBI Taxonomy" id="415747"/>
    <lineage>
        <taxon>Bacteria</taxon>
        <taxon>Pseudomonadati</taxon>
        <taxon>Pseudomonadota</taxon>
        <taxon>Gammaproteobacteria</taxon>
        <taxon>Thiohalomonadales</taxon>
        <taxon>Thiohalomonadaceae</taxon>
        <taxon>Thiohalomonas</taxon>
    </lineage>
</organism>
<sequence length="44" mass="5231">MAGFRNLLVHGYETIDRRILRHVVEHNLDDLLAFVHSVRSRFLN</sequence>
<name>A0A1G5QE55_9GAMM</name>
<evidence type="ECO:0000256" key="1">
    <source>
        <dbReference type="ARBA" id="ARBA00022649"/>
    </source>
</evidence>
<accession>A0A1G5QE55</accession>
<keyword evidence="6" id="KW-1185">Reference proteome</keyword>
<dbReference type="Gene3D" id="1.20.120.580">
    <property type="entry name" value="bsu32300-like"/>
    <property type="match status" value="1"/>
</dbReference>
<evidence type="ECO:0000256" key="3">
    <source>
        <dbReference type="ARBA" id="ARBA00022801"/>
    </source>
</evidence>
<dbReference type="GO" id="GO:0110001">
    <property type="term" value="C:toxin-antitoxin complex"/>
    <property type="evidence" value="ECO:0007669"/>
    <property type="project" value="InterPro"/>
</dbReference>
<proteinExistence type="inferred from homology"/>
<dbReference type="InterPro" id="IPR008201">
    <property type="entry name" value="HepT-like"/>
</dbReference>
<evidence type="ECO:0008006" key="7">
    <source>
        <dbReference type="Google" id="ProtNLM"/>
    </source>
</evidence>
<gene>
    <name evidence="5" type="ORF">SAMN03097708_01981</name>
</gene>